<dbReference type="InterPro" id="IPR034829">
    <property type="entry name" value="DnaD-like_sf"/>
</dbReference>
<dbReference type="InterPro" id="IPR006343">
    <property type="entry name" value="DnaB/C_C"/>
</dbReference>
<dbReference type="EMBL" id="JACRSZ010000001">
    <property type="protein sequence ID" value="MBC8572134.1"/>
    <property type="molecule type" value="Genomic_DNA"/>
</dbReference>
<protein>
    <submittedName>
        <fullName evidence="4">DnaD domain protein</fullName>
    </submittedName>
</protein>
<gene>
    <name evidence="4" type="ORF">H8716_03375</name>
</gene>
<comment type="similarity">
    <text evidence="1">Belongs to the DnaB/DnaD family.</text>
</comment>
<dbReference type="NCBIfam" id="TIGR01446">
    <property type="entry name" value="DnaD_dom"/>
    <property type="match status" value="2"/>
</dbReference>
<comment type="caution">
    <text evidence="4">The sequence shown here is derived from an EMBL/GenBank/DDBJ whole genome shotgun (WGS) entry which is preliminary data.</text>
</comment>
<organism evidence="4 5">
    <name type="scientific">Jingyaoa shaoxingensis</name>
    <dbReference type="NCBI Taxonomy" id="2763671"/>
    <lineage>
        <taxon>Bacteria</taxon>
        <taxon>Bacillati</taxon>
        <taxon>Bacillota</taxon>
        <taxon>Clostridia</taxon>
        <taxon>Lachnospirales</taxon>
        <taxon>Lachnospiraceae</taxon>
        <taxon>Jingyaoa</taxon>
    </lineage>
</organism>
<dbReference type="SUPFAM" id="SSF158499">
    <property type="entry name" value="DnaD domain-like"/>
    <property type="match status" value="2"/>
</dbReference>
<name>A0ABR7N6V6_9FIRM</name>
<dbReference type="PIRSF" id="PIRSF033722">
    <property type="entry name" value="DnaD_CA_C3587_prd"/>
    <property type="match status" value="1"/>
</dbReference>
<feature type="domain" description="DnaB/C C-terminal" evidence="3">
    <location>
        <begin position="168"/>
        <end position="238"/>
    </location>
</feature>
<feature type="region of interest" description="Disordered" evidence="2">
    <location>
        <begin position="318"/>
        <end position="342"/>
    </location>
</feature>
<dbReference type="Gene3D" id="1.10.10.630">
    <property type="entry name" value="DnaD domain-like"/>
    <property type="match status" value="2"/>
</dbReference>
<dbReference type="InterPro" id="IPR053162">
    <property type="entry name" value="DnaD"/>
</dbReference>
<accession>A0ABR7N6V6</accession>
<proteinExistence type="inferred from homology"/>
<reference evidence="4 5" key="1">
    <citation type="submission" date="2020-08" db="EMBL/GenBank/DDBJ databases">
        <title>Genome public.</title>
        <authorList>
            <person name="Liu C."/>
            <person name="Sun Q."/>
        </authorList>
    </citation>
    <scope>NUCLEOTIDE SEQUENCE [LARGE SCALE GENOMIC DNA]</scope>
    <source>
        <strain evidence="4 5">NSJ-46</strain>
    </source>
</reference>
<keyword evidence="5" id="KW-1185">Reference proteome</keyword>
<dbReference type="InterPro" id="IPR017019">
    <property type="entry name" value="DNA_replication_prd_bac"/>
</dbReference>
<evidence type="ECO:0000313" key="5">
    <source>
        <dbReference type="Proteomes" id="UP000657421"/>
    </source>
</evidence>
<dbReference type="Proteomes" id="UP000657421">
    <property type="component" value="Unassembled WGS sequence"/>
</dbReference>
<dbReference type="Pfam" id="PF07261">
    <property type="entry name" value="DnaB_2"/>
    <property type="match status" value="2"/>
</dbReference>
<dbReference type="PANTHER" id="PTHR37293">
    <property type="entry name" value="PHAGE REPLICATION PROTEIN-RELATED"/>
    <property type="match status" value="1"/>
</dbReference>
<sequence length="362" mass="41881">MRYVLPVPPCNQQFSTIIFWQVKKVILHKYAVNDYTLVQNQFIDNYMISANGEFVKVYLYLLRCSTSDMELTISSIADALNHTENDVKRALSYWERLHILQLTYDPAGTLTDITFVESQNMESIHQSRLNQYASSLADLQNSPAKLTVSADRKKELASQEEVKQLLYIAEQYLAKQLSSTEVNHILYFYDELHFSSDLIEYLIEYCVSKGKRSINYIRKVALEWAARGVTTVKEAKEDSNFYHRDYYTILNAFGIRGRGPGKTEADFMASWFQEYGFTTDIILEAVNRTINRIHTPSFEYADRILQDWKSRGVRHVSDIQQLPKPASQPKRSSVSSGKNAGNFGFPQRNYDFDKLEQQLLDC</sequence>
<evidence type="ECO:0000313" key="4">
    <source>
        <dbReference type="EMBL" id="MBC8572134.1"/>
    </source>
</evidence>
<evidence type="ECO:0000259" key="3">
    <source>
        <dbReference type="Pfam" id="PF07261"/>
    </source>
</evidence>
<feature type="domain" description="DnaB/C C-terminal" evidence="3">
    <location>
        <begin position="256"/>
        <end position="321"/>
    </location>
</feature>
<evidence type="ECO:0000256" key="2">
    <source>
        <dbReference type="SAM" id="MobiDB-lite"/>
    </source>
</evidence>
<evidence type="ECO:0000256" key="1">
    <source>
        <dbReference type="ARBA" id="ARBA00093462"/>
    </source>
</evidence>
<dbReference type="PANTHER" id="PTHR37293:SF5">
    <property type="entry name" value="DNA REPLICATION PROTEIN"/>
    <property type="match status" value="1"/>
</dbReference>
<feature type="compositionally biased region" description="Polar residues" evidence="2">
    <location>
        <begin position="329"/>
        <end position="339"/>
    </location>
</feature>